<organism evidence="3 4">
    <name type="scientific">Rhynchospora pubera</name>
    <dbReference type="NCBI Taxonomy" id="906938"/>
    <lineage>
        <taxon>Eukaryota</taxon>
        <taxon>Viridiplantae</taxon>
        <taxon>Streptophyta</taxon>
        <taxon>Embryophyta</taxon>
        <taxon>Tracheophyta</taxon>
        <taxon>Spermatophyta</taxon>
        <taxon>Magnoliopsida</taxon>
        <taxon>Liliopsida</taxon>
        <taxon>Poales</taxon>
        <taxon>Cyperaceae</taxon>
        <taxon>Cyperoideae</taxon>
        <taxon>Rhynchosporeae</taxon>
        <taxon>Rhynchospora</taxon>
    </lineage>
</organism>
<feature type="domain" description="F-box" evidence="1">
    <location>
        <begin position="8"/>
        <end position="46"/>
    </location>
</feature>
<dbReference type="PANTHER" id="PTHR34223">
    <property type="entry name" value="OS11G0201299 PROTEIN"/>
    <property type="match status" value="1"/>
</dbReference>
<evidence type="ECO:0000259" key="1">
    <source>
        <dbReference type="Pfam" id="PF00646"/>
    </source>
</evidence>
<dbReference type="Pfam" id="PF00646">
    <property type="entry name" value="F-box"/>
    <property type="match status" value="1"/>
</dbReference>
<evidence type="ECO:0000259" key="2">
    <source>
        <dbReference type="Pfam" id="PF24758"/>
    </source>
</evidence>
<dbReference type="InterPro" id="IPR001810">
    <property type="entry name" value="F-box_dom"/>
</dbReference>
<sequence>MEETVDWISSLPDDLVIKFLSFLPTKEAVQTSILSKRWRNTWAYVPILMFEYNNSRFDGDMDEDLKFEQFVDSVLQNRRASLDTVIYNCNFYLSDWKPSTEWLDRVVLLEPRVISVCVETENFECPDSVFSCASLESLKLCLYYHKDFTVVSPESLALPNLKILELEYLELGDNFMQLLFSGCPALESLKLVTCYFCASDISSNVLKNLTLERCYNGQTVRISCPGLVSLTIFSYYYFSWISLDNMASLVNADIQLEGYDEVDDDNLPNPIRLVSGLSNATHLALHLECPPELQVQLEEDMANCTTFNNLKSLKIISSYDDVIGDFNLIGCFLSHSPALQHLTLVVNCNRYKQIEARQDVYFQLEYLEKVTISCYNKNDELASKVVCMLGRYVKTIGNVFII</sequence>
<dbReference type="Pfam" id="PF24758">
    <property type="entry name" value="LRR_At5g56370"/>
    <property type="match status" value="1"/>
</dbReference>
<dbReference type="InterPro" id="IPR053781">
    <property type="entry name" value="F-box_AtFBL13-like"/>
</dbReference>
<keyword evidence="4" id="KW-1185">Reference proteome</keyword>
<dbReference type="Gene3D" id="1.20.1280.50">
    <property type="match status" value="1"/>
</dbReference>
<dbReference type="Proteomes" id="UP001140206">
    <property type="component" value="Unassembled WGS sequence"/>
</dbReference>
<evidence type="ECO:0000313" key="4">
    <source>
        <dbReference type="Proteomes" id="UP001140206"/>
    </source>
</evidence>
<protein>
    <submittedName>
        <fullName evidence="3">FBD-associated F-box protein</fullName>
    </submittedName>
</protein>
<dbReference type="InterPro" id="IPR032675">
    <property type="entry name" value="LRR_dom_sf"/>
</dbReference>
<comment type="caution">
    <text evidence="3">The sequence shown here is derived from an EMBL/GenBank/DDBJ whole genome shotgun (WGS) entry which is preliminary data.</text>
</comment>
<dbReference type="CDD" id="cd22160">
    <property type="entry name" value="F-box_AtFBL13-like"/>
    <property type="match status" value="1"/>
</dbReference>
<dbReference type="SUPFAM" id="SSF52047">
    <property type="entry name" value="RNI-like"/>
    <property type="match status" value="1"/>
</dbReference>
<dbReference type="AlphaFoldDB" id="A0AAV8BR12"/>
<dbReference type="PANTHER" id="PTHR34223:SF51">
    <property type="entry name" value="OS06G0556300 PROTEIN"/>
    <property type="match status" value="1"/>
</dbReference>
<feature type="domain" description="F-box/LRR-repeat protein 15/At3g58940/PEG3-like LRR" evidence="2">
    <location>
        <begin position="121"/>
        <end position="236"/>
    </location>
</feature>
<dbReference type="Gene3D" id="3.80.10.10">
    <property type="entry name" value="Ribonuclease Inhibitor"/>
    <property type="match status" value="1"/>
</dbReference>
<dbReference type="InterPro" id="IPR036047">
    <property type="entry name" value="F-box-like_dom_sf"/>
</dbReference>
<dbReference type="InterPro" id="IPR055411">
    <property type="entry name" value="LRR_FXL15/At3g58940/PEG3-like"/>
</dbReference>
<accession>A0AAV8BR12</accession>
<evidence type="ECO:0000313" key="3">
    <source>
        <dbReference type="EMBL" id="KAJ4744797.1"/>
    </source>
</evidence>
<gene>
    <name evidence="3" type="ORF">LUZ62_003112</name>
</gene>
<dbReference type="InterPro" id="IPR053197">
    <property type="entry name" value="F-box_SCFL_complex_component"/>
</dbReference>
<name>A0AAV8BR12_9POAL</name>
<dbReference type="EMBL" id="JAMFTS010000015">
    <property type="protein sequence ID" value="KAJ4744797.1"/>
    <property type="molecule type" value="Genomic_DNA"/>
</dbReference>
<proteinExistence type="predicted"/>
<reference evidence="3" key="1">
    <citation type="submission" date="2022-08" db="EMBL/GenBank/DDBJ databases">
        <authorList>
            <person name="Marques A."/>
        </authorList>
    </citation>
    <scope>NUCLEOTIDE SEQUENCE</scope>
    <source>
        <strain evidence="3">RhyPub2mFocal</strain>
        <tissue evidence="3">Leaves</tissue>
    </source>
</reference>
<dbReference type="SUPFAM" id="SSF81383">
    <property type="entry name" value="F-box domain"/>
    <property type="match status" value="1"/>
</dbReference>